<keyword evidence="2" id="KW-1185">Reference proteome</keyword>
<name>A8F6G2_PSELT</name>
<proteinExistence type="predicted"/>
<dbReference type="STRING" id="416591.Tlet_1181"/>
<evidence type="ECO:0000313" key="1">
    <source>
        <dbReference type="EMBL" id="ABV33746.1"/>
    </source>
</evidence>
<accession>A8F6G2</accession>
<dbReference type="Pfam" id="PF11148">
    <property type="entry name" value="DUF2922"/>
    <property type="match status" value="1"/>
</dbReference>
<dbReference type="InterPro" id="IPR021321">
    <property type="entry name" value="DUF2922"/>
</dbReference>
<reference evidence="1 2" key="2">
    <citation type="journal article" date="2009" name="Proc. Natl. Acad. Sci. U.S.A.">
        <title>On the chimeric nature, thermophilic origin, and phylogenetic placement of the Thermotogales.</title>
        <authorList>
            <person name="Zhaxybayeva O."/>
            <person name="Swithers K.S."/>
            <person name="Lapierre P."/>
            <person name="Fournier G.P."/>
            <person name="Bickhart D.M."/>
            <person name="DeBoy R.T."/>
            <person name="Nelson K.E."/>
            <person name="Nesbo C.L."/>
            <person name="Doolittle W.F."/>
            <person name="Gogarten J.P."/>
            <person name="Noll K.M."/>
        </authorList>
    </citation>
    <scope>NUCLEOTIDE SEQUENCE [LARGE SCALE GENOMIC DNA]</scope>
    <source>
        <strain evidence="2">ATCC BAA-301 / DSM 14385 / NBRC 107922 / TMO</strain>
    </source>
</reference>
<protein>
    <recommendedName>
        <fullName evidence="3">DUF2922 domain-containing protein</fullName>
    </recommendedName>
</protein>
<dbReference type="EMBL" id="CP000812">
    <property type="protein sequence ID" value="ABV33746.1"/>
    <property type="molecule type" value="Genomic_DNA"/>
</dbReference>
<evidence type="ECO:0000313" key="2">
    <source>
        <dbReference type="Proteomes" id="UP000002016"/>
    </source>
</evidence>
<dbReference type="HOGENOM" id="CLU_181401_5_0_0"/>
<gene>
    <name evidence="1" type="ordered locus">Tlet_1181</name>
</gene>
<dbReference type="RefSeq" id="WP_012003227.1">
    <property type="nucleotide sequence ID" value="NC_009828.1"/>
</dbReference>
<dbReference type="Proteomes" id="UP000002016">
    <property type="component" value="Chromosome"/>
</dbReference>
<sequence>MKRLFLDFVNQTEGKRRRITIQSPKEDLTSQQVSDAMDMFISLGVVPGTYVKDRAAIVETTSNEFFNLL</sequence>
<reference evidence="1 2" key="1">
    <citation type="submission" date="2007-08" db="EMBL/GenBank/DDBJ databases">
        <title>Complete sequence of Thermotoga lettingae TMO.</title>
        <authorList>
            <consortium name="US DOE Joint Genome Institute"/>
            <person name="Copeland A."/>
            <person name="Lucas S."/>
            <person name="Lapidus A."/>
            <person name="Barry K."/>
            <person name="Glavina del Rio T."/>
            <person name="Dalin E."/>
            <person name="Tice H."/>
            <person name="Pitluck S."/>
            <person name="Foster B."/>
            <person name="Bruce D."/>
            <person name="Schmutz J."/>
            <person name="Larimer F."/>
            <person name="Land M."/>
            <person name="Hauser L."/>
            <person name="Kyrpides N."/>
            <person name="Mikhailova N."/>
            <person name="Nelson K."/>
            <person name="Gogarten J.P."/>
            <person name="Noll K."/>
            <person name="Richardson P."/>
        </authorList>
    </citation>
    <scope>NUCLEOTIDE SEQUENCE [LARGE SCALE GENOMIC DNA]</scope>
    <source>
        <strain evidence="2">ATCC BAA-301 / DSM 14385 / NBRC 107922 / TMO</strain>
    </source>
</reference>
<dbReference type="eggNOG" id="ENOG5033GTC">
    <property type="taxonomic scope" value="Bacteria"/>
</dbReference>
<evidence type="ECO:0008006" key="3">
    <source>
        <dbReference type="Google" id="ProtNLM"/>
    </source>
</evidence>
<organism evidence="1 2">
    <name type="scientific">Pseudothermotoga lettingae (strain ATCC BAA-301 / DSM 14385 / NBRC 107922 / TMO)</name>
    <name type="common">Thermotoga lettingae</name>
    <dbReference type="NCBI Taxonomy" id="416591"/>
    <lineage>
        <taxon>Bacteria</taxon>
        <taxon>Thermotogati</taxon>
        <taxon>Thermotogota</taxon>
        <taxon>Thermotogae</taxon>
        <taxon>Thermotogales</taxon>
        <taxon>Thermotogaceae</taxon>
        <taxon>Pseudothermotoga</taxon>
    </lineage>
</organism>
<dbReference type="OrthoDB" id="47751at2"/>
<dbReference type="AlphaFoldDB" id="A8F6G2"/>
<dbReference type="KEGG" id="tle:Tlet_1181"/>